<feature type="domain" description="HTH hxlR-type" evidence="4">
    <location>
        <begin position="12"/>
        <end position="110"/>
    </location>
</feature>
<dbReference type="EMBL" id="BJUU01000020">
    <property type="protein sequence ID" value="GEK81128.1"/>
    <property type="molecule type" value="Genomic_DNA"/>
</dbReference>
<keyword evidence="1" id="KW-0805">Transcription regulation</keyword>
<evidence type="ECO:0000313" key="6">
    <source>
        <dbReference type="Proteomes" id="UP000321749"/>
    </source>
</evidence>
<dbReference type="RefSeq" id="WP_186808254.1">
    <property type="nucleotide sequence ID" value="NZ_BJUU01000020.1"/>
</dbReference>
<dbReference type="InterPro" id="IPR036388">
    <property type="entry name" value="WH-like_DNA-bd_sf"/>
</dbReference>
<accession>A0AA87RL86</accession>
<name>A0AA87RL86_9MICO</name>
<dbReference type="InterPro" id="IPR036390">
    <property type="entry name" value="WH_DNA-bd_sf"/>
</dbReference>
<dbReference type="PROSITE" id="PS51118">
    <property type="entry name" value="HTH_HXLR"/>
    <property type="match status" value="1"/>
</dbReference>
<evidence type="ECO:0000256" key="3">
    <source>
        <dbReference type="ARBA" id="ARBA00023163"/>
    </source>
</evidence>
<keyword evidence="2" id="KW-0238">DNA-binding</keyword>
<protein>
    <recommendedName>
        <fullName evidence="4">HTH hxlR-type domain-containing protein</fullName>
    </recommendedName>
</protein>
<dbReference type="PANTHER" id="PTHR33204:SF29">
    <property type="entry name" value="TRANSCRIPTIONAL REGULATOR"/>
    <property type="match status" value="1"/>
</dbReference>
<keyword evidence="6" id="KW-1185">Reference proteome</keyword>
<gene>
    <name evidence="5" type="ORF">ABA31_24790</name>
</gene>
<reference evidence="5 6" key="1">
    <citation type="submission" date="2019-07" db="EMBL/GenBank/DDBJ databases">
        <title>Whole genome shotgun sequence of Agrococcus baldri NBRC 103055.</title>
        <authorList>
            <person name="Hosoyama A."/>
            <person name="Uohara A."/>
            <person name="Ohji S."/>
            <person name="Ichikawa N."/>
        </authorList>
    </citation>
    <scope>NUCLEOTIDE SEQUENCE [LARGE SCALE GENOMIC DNA]</scope>
    <source>
        <strain evidence="5 6">NBRC 103055</strain>
    </source>
</reference>
<dbReference type="SUPFAM" id="SSF46785">
    <property type="entry name" value="Winged helix' DNA-binding domain"/>
    <property type="match status" value="1"/>
</dbReference>
<keyword evidence="3" id="KW-0804">Transcription</keyword>
<evidence type="ECO:0000256" key="2">
    <source>
        <dbReference type="ARBA" id="ARBA00023125"/>
    </source>
</evidence>
<dbReference type="GO" id="GO:0003677">
    <property type="term" value="F:DNA binding"/>
    <property type="evidence" value="ECO:0007669"/>
    <property type="project" value="UniProtKB-KW"/>
</dbReference>
<dbReference type="InterPro" id="IPR002577">
    <property type="entry name" value="HTH_HxlR"/>
</dbReference>
<proteinExistence type="predicted"/>
<dbReference type="Proteomes" id="UP000321749">
    <property type="component" value="Unassembled WGS sequence"/>
</dbReference>
<dbReference type="AlphaFoldDB" id="A0AA87RL86"/>
<evidence type="ECO:0000313" key="5">
    <source>
        <dbReference type="EMBL" id="GEK81128.1"/>
    </source>
</evidence>
<sequence length="121" mass="13120">MRLPVQRAIEVCPVEVAVSVLGGTWKLTLVKHLLGGTRRFGELCRLVPLANTRTLTRQLRELEEDGILVRTVYPQVPPKVEYALSPLGESLAPLVDGMDAWGAAFASRLGDGGGTRRAGRT</sequence>
<dbReference type="Pfam" id="PF01638">
    <property type="entry name" value="HxlR"/>
    <property type="match status" value="1"/>
</dbReference>
<evidence type="ECO:0000256" key="1">
    <source>
        <dbReference type="ARBA" id="ARBA00023015"/>
    </source>
</evidence>
<dbReference type="PANTHER" id="PTHR33204">
    <property type="entry name" value="TRANSCRIPTIONAL REGULATOR, MARR FAMILY"/>
    <property type="match status" value="1"/>
</dbReference>
<evidence type="ECO:0000259" key="4">
    <source>
        <dbReference type="PROSITE" id="PS51118"/>
    </source>
</evidence>
<comment type="caution">
    <text evidence="5">The sequence shown here is derived from an EMBL/GenBank/DDBJ whole genome shotgun (WGS) entry which is preliminary data.</text>
</comment>
<organism evidence="5 6">
    <name type="scientific">Agrococcus baldri</name>
    <dbReference type="NCBI Taxonomy" id="153730"/>
    <lineage>
        <taxon>Bacteria</taxon>
        <taxon>Bacillati</taxon>
        <taxon>Actinomycetota</taxon>
        <taxon>Actinomycetes</taxon>
        <taxon>Micrococcales</taxon>
        <taxon>Microbacteriaceae</taxon>
        <taxon>Agrococcus</taxon>
    </lineage>
</organism>
<dbReference type="Gene3D" id="1.10.10.10">
    <property type="entry name" value="Winged helix-like DNA-binding domain superfamily/Winged helix DNA-binding domain"/>
    <property type="match status" value="1"/>
</dbReference>